<protein>
    <recommendedName>
        <fullName evidence="3">Nucleotide-diphospho-sugar transferase domain-containing protein</fullName>
    </recommendedName>
</protein>
<dbReference type="EMBL" id="JACTVA010000006">
    <property type="protein sequence ID" value="MBC9206298.1"/>
    <property type="molecule type" value="Genomic_DNA"/>
</dbReference>
<dbReference type="Pfam" id="PF20102">
    <property type="entry name" value="DUF6492"/>
    <property type="match status" value="1"/>
</dbReference>
<accession>A0ABR7RIS7</accession>
<evidence type="ECO:0000313" key="1">
    <source>
        <dbReference type="EMBL" id="MBC9206298.1"/>
    </source>
</evidence>
<organism evidence="1 2">
    <name type="scientific">Teichococcus aerophilus</name>
    <dbReference type="NCBI Taxonomy" id="1224513"/>
    <lineage>
        <taxon>Bacteria</taxon>
        <taxon>Pseudomonadati</taxon>
        <taxon>Pseudomonadota</taxon>
        <taxon>Alphaproteobacteria</taxon>
        <taxon>Acetobacterales</taxon>
        <taxon>Roseomonadaceae</taxon>
        <taxon>Roseomonas</taxon>
    </lineage>
</organism>
<evidence type="ECO:0008006" key="3">
    <source>
        <dbReference type="Google" id="ProtNLM"/>
    </source>
</evidence>
<dbReference type="RefSeq" id="WP_187783474.1">
    <property type="nucleotide sequence ID" value="NZ_JACTVA010000006.1"/>
</dbReference>
<gene>
    <name evidence="1" type="ORF">IBL26_05585</name>
</gene>
<comment type="caution">
    <text evidence="1">The sequence shown here is derived from an EMBL/GenBank/DDBJ whole genome shotgun (WGS) entry which is preliminary data.</text>
</comment>
<dbReference type="InterPro" id="IPR045499">
    <property type="entry name" value="DUF6492"/>
</dbReference>
<evidence type="ECO:0000313" key="2">
    <source>
        <dbReference type="Proteomes" id="UP000626026"/>
    </source>
</evidence>
<keyword evidence="2" id="KW-1185">Reference proteome</keyword>
<dbReference type="Proteomes" id="UP000626026">
    <property type="component" value="Unassembled WGS sequence"/>
</dbReference>
<name>A0ABR7RIS7_9PROT</name>
<sequence>MDAVLPLRLSGGYQEHDLERARMLLHSLEHFWCGPEALRLIVIAPEGDVEAVRAALVPRHVRVVVVREGLLLPGLGAVPEVGGWFRQMALKLAAHVLVEGTFFLTLDADLVCIRPVSTDRLVREGRALTDWESRNLHRPWWAASAAALGVEEAAERRPGMAVTPELLATEVLRRLQRALCAEGGPEAWMRLLRRPGLWSEYSLYTLFAERQGLLERHHHDLAWMRAHGQALRARQSLWSAAQLQDWQPEDAFAPEAVGFFMVCQSSTRIPPREIWERLAPFIPGSPF</sequence>
<proteinExistence type="predicted"/>
<reference evidence="1 2" key="1">
    <citation type="journal article" date="2013" name="Int. J. Syst. Evol. Microbiol.">
        <title>Roseomonas aerophila sp. nov., isolated from air.</title>
        <authorList>
            <person name="Kim S.J."/>
            <person name="Weon H.Y."/>
            <person name="Ahn J.H."/>
            <person name="Hong S.B."/>
            <person name="Seok S.J."/>
            <person name="Whang K.S."/>
            <person name="Kwon S.W."/>
        </authorList>
    </citation>
    <scope>NUCLEOTIDE SEQUENCE [LARGE SCALE GENOMIC DNA]</scope>
    <source>
        <strain evidence="1 2">NBRC 108923</strain>
    </source>
</reference>